<protein>
    <submittedName>
        <fullName evidence="8">RNA polymerase sigma-70 factor (ECF subfamily)</fullName>
    </submittedName>
</protein>
<feature type="domain" description="RNA polymerase sigma factor 70 region 4 type 2" evidence="7">
    <location>
        <begin position="103"/>
        <end position="153"/>
    </location>
</feature>
<dbReference type="InterPro" id="IPR013325">
    <property type="entry name" value="RNA_pol_sigma_r2"/>
</dbReference>
<keyword evidence="2" id="KW-0805">Transcription regulation</keyword>
<dbReference type="InterPro" id="IPR014284">
    <property type="entry name" value="RNA_pol_sigma-70_dom"/>
</dbReference>
<dbReference type="RefSeq" id="WP_209909124.1">
    <property type="nucleotide sequence ID" value="NZ_BAAAMI010000007.1"/>
</dbReference>
<evidence type="ECO:0000256" key="3">
    <source>
        <dbReference type="ARBA" id="ARBA00023082"/>
    </source>
</evidence>
<dbReference type="PANTHER" id="PTHR43133">
    <property type="entry name" value="RNA POLYMERASE ECF-TYPE SIGMA FACTO"/>
    <property type="match status" value="1"/>
</dbReference>
<evidence type="ECO:0000313" key="8">
    <source>
        <dbReference type="EMBL" id="MBP2375463.1"/>
    </source>
</evidence>
<evidence type="ECO:0000313" key="9">
    <source>
        <dbReference type="Proteomes" id="UP000766570"/>
    </source>
</evidence>
<dbReference type="Proteomes" id="UP000766570">
    <property type="component" value="Unassembled WGS sequence"/>
</dbReference>
<evidence type="ECO:0000256" key="5">
    <source>
        <dbReference type="ARBA" id="ARBA00023163"/>
    </source>
</evidence>
<dbReference type="InterPro" id="IPR007627">
    <property type="entry name" value="RNA_pol_sigma70_r2"/>
</dbReference>
<evidence type="ECO:0000259" key="6">
    <source>
        <dbReference type="Pfam" id="PF04542"/>
    </source>
</evidence>
<keyword evidence="9" id="KW-1185">Reference proteome</keyword>
<evidence type="ECO:0000259" key="7">
    <source>
        <dbReference type="Pfam" id="PF08281"/>
    </source>
</evidence>
<comment type="similarity">
    <text evidence="1">Belongs to the sigma-70 factor family. ECF subfamily.</text>
</comment>
<evidence type="ECO:0000256" key="2">
    <source>
        <dbReference type="ARBA" id="ARBA00023015"/>
    </source>
</evidence>
<dbReference type="Gene3D" id="1.10.10.10">
    <property type="entry name" value="Winged helix-like DNA-binding domain superfamily/Winged helix DNA-binding domain"/>
    <property type="match status" value="1"/>
</dbReference>
<dbReference type="InterPro" id="IPR013324">
    <property type="entry name" value="RNA_pol_sigma_r3/r4-like"/>
</dbReference>
<dbReference type="InterPro" id="IPR013249">
    <property type="entry name" value="RNA_pol_sigma70_r4_t2"/>
</dbReference>
<accession>A0ABS4WGY5</accession>
<dbReference type="Pfam" id="PF04542">
    <property type="entry name" value="Sigma70_r2"/>
    <property type="match status" value="1"/>
</dbReference>
<organism evidence="8 9">
    <name type="scientific">Paeniglutamicibacter psychrophenolicus</name>
    <dbReference type="NCBI Taxonomy" id="257454"/>
    <lineage>
        <taxon>Bacteria</taxon>
        <taxon>Bacillati</taxon>
        <taxon>Actinomycetota</taxon>
        <taxon>Actinomycetes</taxon>
        <taxon>Micrococcales</taxon>
        <taxon>Micrococcaceae</taxon>
        <taxon>Paeniglutamicibacter</taxon>
    </lineage>
</organism>
<dbReference type="Pfam" id="PF08281">
    <property type="entry name" value="Sigma70_r4_2"/>
    <property type="match status" value="1"/>
</dbReference>
<dbReference type="InterPro" id="IPR036388">
    <property type="entry name" value="WH-like_DNA-bd_sf"/>
</dbReference>
<dbReference type="CDD" id="cd06171">
    <property type="entry name" value="Sigma70_r4"/>
    <property type="match status" value="1"/>
</dbReference>
<comment type="caution">
    <text evidence="8">The sequence shown here is derived from an EMBL/GenBank/DDBJ whole genome shotgun (WGS) entry which is preliminary data.</text>
</comment>
<dbReference type="SUPFAM" id="SSF88946">
    <property type="entry name" value="Sigma2 domain of RNA polymerase sigma factors"/>
    <property type="match status" value="1"/>
</dbReference>
<proteinExistence type="inferred from homology"/>
<keyword evidence="5" id="KW-0804">Transcription</keyword>
<keyword evidence="4" id="KW-0238">DNA-binding</keyword>
<sequence>MGAKTASHVEELHRQHSGRVYGYVFRRLRDVPLAQSITNDVFRIAWQQQKEPGDDALAWLLVTARNLVANELRAQQRRRSLVEKLGSAELSRRPAEPDGTSHEVREVLATLREAEREILMLAYWDSLSLAEIAAILGCSADSAKSRLFRARKAFSRKTPNQMLKGGTDHGQH</sequence>
<dbReference type="SUPFAM" id="SSF88659">
    <property type="entry name" value="Sigma3 and sigma4 domains of RNA polymerase sigma factors"/>
    <property type="match status" value="1"/>
</dbReference>
<gene>
    <name evidence="8" type="ORF">JOF46_003375</name>
</gene>
<dbReference type="EMBL" id="JAGIOE010000001">
    <property type="protein sequence ID" value="MBP2375463.1"/>
    <property type="molecule type" value="Genomic_DNA"/>
</dbReference>
<keyword evidence="3" id="KW-0731">Sigma factor</keyword>
<dbReference type="PANTHER" id="PTHR43133:SF8">
    <property type="entry name" value="RNA POLYMERASE SIGMA FACTOR HI_1459-RELATED"/>
    <property type="match status" value="1"/>
</dbReference>
<dbReference type="InterPro" id="IPR039425">
    <property type="entry name" value="RNA_pol_sigma-70-like"/>
</dbReference>
<dbReference type="NCBIfam" id="TIGR02937">
    <property type="entry name" value="sigma70-ECF"/>
    <property type="match status" value="1"/>
</dbReference>
<feature type="domain" description="RNA polymerase sigma-70 region 2" evidence="6">
    <location>
        <begin position="12"/>
        <end position="78"/>
    </location>
</feature>
<evidence type="ECO:0000256" key="4">
    <source>
        <dbReference type="ARBA" id="ARBA00023125"/>
    </source>
</evidence>
<reference evidence="8 9" key="1">
    <citation type="submission" date="2021-03" db="EMBL/GenBank/DDBJ databases">
        <title>Sequencing the genomes of 1000 actinobacteria strains.</title>
        <authorList>
            <person name="Klenk H.-P."/>
        </authorList>
    </citation>
    <scope>NUCLEOTIDE SEQUENCE [LARGE SCALE GENOMIC DNA]</scope>
    <source>
        <strain evidence="8 9">DSM 15454</strain>
    </source>
</reference>
<dbReference type="Gene3D" id="1.10.1740.10">
    <property type="match status" value="1"/>
</dbReference>
<evidence type="ECO:0000256" key="1">
    <source>
        <dbReference type="ARBA" id="ARBA00010641"/>
    </source>
</evidence>
<name>A0ABS4WGY5_9MICC</name>